<sequence length="1026" mass="113430">MPPFRVEFHPKRNQARKKMANLTVSRFQGLASDVRFELVDRFPEFEQDRQPSRAPSPTPTAFSGISNYRTDSYRPIRDAKGAPAVPTIDYRLVSKTHYGELGKYLANYLASAAPNSRSNARSKLTRLTIQQFHELSTDVYDELVRRKNEQEVPFLPVREEFHPKRNQARQKLATLPTTRFEDLSSDVYFELARRYPEFKEDPSGRGSNASNYDDYPAPDFPSNSAPRNAGGSRTSGRTSTDRDRPSDSGYGGSISSRRPSQDRRRPSETDFNLGRRSEDAYRRPDDAYASRGDESLSAALASRRKPSQDITRRSEDRGREFGRRPSQATSMTSDSTAMGSTAPSQSTTATSAVIIPNKSTMEEEYIDIPYGREGRESGVTTIDDRERGGDMGRHGNGADTEPDSASDYPSPMSARSPPAGLGGLSARLQGVDDEDEIGPGNRSGDELFDKYGRSSVDSSRSTGQNAIGSRMVTRISASEDAEKMRREYEYKIATMQSQITTLQRDLGDAAEAEKKRKESEARVKQLEEELAGLRQRAEEQSAAMRLMQKELEELKEVRQREARQAQEDREELIIFRDRCNKLEEENEHRQGSVDSEGVEQLRSDMEGLLMEVNELASRNDELMTAKESDNILIRDLDNQLKDYKRKYEQAKTELRSVKATSQLFLQAPKFDKGEDQLPMAPDGGVQDIYITAFLSAIDSLLTAGRSNAPTRVLTPMKAVVNAVTNIIEDVKLFERRPQRDRMDVDLDTLQPLRDRAEATLSNLVAATKTHASSSGMSPVSLLDAAASHVSVTITEIGRTICIRKATKAEQEQAAYNSYAGSSGAGSFSPSLRAVEETRSSHQRKASQASSSGRGGRFSDSGSPPSQRYVGRRPPSENSSSEQTNSPPPIFDTHGNSGGVVSDDSTQAEGLEDAWTELKPYLEAQTESIVYAIQSVLSGVRSPTPSPALNENLTQIITIVSSIVAVCNDNLPPGGAQQGKETLKELAEQANTLSEMQALPEVTKESRQIMAKSSFAIANAMKGLMKL</sequence>
<feature type="domain" description="GIT Spa2 homology (SHD)" evidence="4">
    <location>
        <begin position="15"/>
        <end position="45"/>
    </location>
</feature>
<protein>
    <recommendedName>
        <fullName evidence="4">GIT Spa2 homology (SHD) domain-containing protein</fullName>
    </recommendedName>
</protein>
<feature type="compositionally biased region" description="Polar residues" evidence="3">
    <location>
        <begin position="875"/>
        <end position="884"/>
    </location>
</feature>
<dbReference type="SMART" id="SM00555">
    <property type="entry name" value="GIT"/>
    <property type="match status" value="3"/>
</dbReference>
<evidence type="ECO:0000259" key="4">
    <source>
        <dbReference type="SMART" id="SM00555"/>
    </source>
</evidence>
<dbReference type="InterPro" id="IPR022018">
    <property type="entry name" value="GIT1_C"/>
</dbReference>
<evidence type="ECO:0000256" key="3">
    <source>
        <dbReference type="SAM" id="MobiDB-lite"/>
    </source>
</evidence>
<dbReference type="GO" id="GO:1902716">
    <property type="term" value="C:cell cortex of growing cell tip"/>
    <property type="evidence" value="ECO:0007669"/>
    <property type="project" value="TreeGrafter"/>
</dbReference>
<feature type="compositionally biased region" description="Basic and acidic residues" evidence="3">
    <location>
        <begin position="370"/>
        <end position="393"/>
    </location>
</feature>
<evidence type="ECO:0000256" key="2">
    <source>
        <dbReference type="SAM" id="Coils"/>
    </source>
</evidence>
<dbReference type="PANTHER" id="PTHR21601">
    <property type="entry name" value="SPA2 PROTEIN"/>
    <property type="match status" value="1"/>
</dbReference>
<evidence type="ECO:0000313" key="5">
    <source>
        <dbReference type="EMBL" id="PPQ89724.1"/>
    </source>
</evidence>
<feature type="domain" description="GIT Spa2 homology (SHD)" evidence="4">
    <location>
        <begin position="168"/>
        <end position="198"/>
    </location>
</feature>
<dbReference type="Pfam" id="PF08518">
    <property type="entry name" value="GIT_SHD"/>
    <property type="match status" value="2"/>
</dbReference>
<dbReference type="Proteomes" id="UP000283269">
    <property type="component" value="Unassembled WGS sequence"/>
</dbReference>
<comment type="caution">
    <text evidence="5">The sequence shown here is derived from an EMBL/GenBank/DDBJ whole genome shotgun (WGS) entry which is preliminary data.</text>
</comment>
<dbReference type="OrthoDB" id="5588096at2759"/>
<feature type="compositionally biased region" description="Polar residues" evidence="3">
    <location>
        <begin position="455"/>
        <end position="467"/>
    </location>
</feature>
<dbReference type="Pfam" id="PF23742">
    <property type="entry name" value="VBS_C3G9"/>
    <property type="match status" value="1"/>
</dbReference>
<feature type="region of interest" description="Disordered" evidence="3">
    <location>
        <begin position="198"/>
        <end position="467"/>
    </location>
</feature>
<evidence type="ECO:0000313" key="6">
    <source>
        <dbReference type="Proteomes" id="UP000283269"/>
    </source>
</evidence>
<dbReference type="EMBL" id="NHYD01001843">
    <property type="protein sequence ID" value="PPQ89724.1"/>
    <property type="molecule type" value="Genomic_DNA"/>
</dbReference>
<dbReference type="InterPro" id="IPR056439">
    <property type="entry name" value="VBS_C3G9"/>
</dbReference>
<dbReference type="InParanoid" id="A0A409XG36"/>
<feature type="compositionally biased region" description="Basic and acidic residues" evidence="3">
    <location>
        <begin position="259"/>
        <end position="294"/>
    </location>
</feature>
<feature type="domain" description="GIT Spa2 homology (SHD)" evidence="4">
    <location>
        <begin position="120"/>
        <end position="150"/>
    </location>
</feature>
<keyword evidence="2" id="KW-0175">Coiled coil</keyword>
<feature type="compositionally biased region" description="Polar residues" evidence="3">
    <location>
        <begin position="53"/>
        <end position="68"/>
    </location>
</feature>
<feature type="compositionally biased region" description="Low complexity" evidence="3">
    <location>
        <begin position="340"/>
        <end position="352"/>
    </location>
</feature>
<gene>
    <name evidence="5" type="ORF">CVT25_014125</name>
</gene>
<dbReference type="Pfam" id="PF12205">
    <property type="entry name" value="GIT1_C"/>
    <property type="match status" value="1"/>
</dbReference>
<feature type="compositionally biased region" description="Polar residues" evidence="3">
    <location>
        <begin position="326"/>
        <end position="339"/>
    </location>
</feature>
<accession>A0A409XG36</accession>
<dbReference type="GO" id="GO:0005826">
    <property type="term" value="C:actomyosin contractile ring"/>
    <property type="evidence" value="ECO:0007669"/>
    <property type="project" value="TreeGrafter"/>
</dbReference>
<dbReference type="GO" id="GO:0005078">
    <property type="term" value="F:MAP-kinase scaffold activity"/>
    <property type="evidence" value="ECO:0007669"/>
    <property type="project" value="TreeGrafter"/>
</dbReference>
<feature type="coiled-coil region" evidence="2">
    <location>
        <begin position="485"/>
        <end position="660"/>
    </location>
</feature>
<name>A0A409XG36_PSICY</name>
<feature type="compositionally biased region" description="Low complexity" evidence="3">
    <location>
        <begin position="817"/>
        <end position="826"/>
    </location>
</feature>
<dbReference type="STRING" id="93625.A0A409XG36"/>
<feature type="compositionally biased region" description="Basic and acidic residues" evidence="3">
    <location>
        <begin position="306"/>
        <end position="323"/>
    </location>
</feature>
<dbReference type="InterPro" id="IPR013724">
    <property type="entry name" value="GIT_SHD"/>
</dbReference>
<dbReference type="AlphaFoldDB" id="A0A409XG36"/>
<dbReference type="InterPro" id="IPR039892">
    <property type="entry name" value="Spa2/Sph1"/>
</dbReference>
<feature type="compositionally biased region" description="Basic and acidic residues" evidence="3">
    <location>
        <begin position="443"/>
        <end position="452"/>
    </location>
</feature>
<evidence type="ECO:0000256" key="1">
    <source>
        <dbReference type="ARBA" id="ARBA00022737"/>
    </source>
</evidence>
<proteinExistence type="predicted"/>
<reference evidence="5 6" key="1">
    <citation type="journal article" date="2018" name="Evol. Lett.">
        <title>Horizontal gene cluster transfer increased hallucinogenic mushroom diversity.</title>
        <authorList>
            <person name="Reynolds H.T."/>
            <person name="Vijayakumar V."/>
            <person name="Gluck-Thaler E."/>
            <person name="Korotkin H.B."/>
            <person name="Matheny P.B."/>
            <person name="Slot J.C."/>
        </authorList>
    </citation>
    <scope>NUCLEOTIDE SEQUENCE [LARGE SCALE GENOMIC DNA]</scope>
    <source>
        <strain evidence="5 6">2631</strain>
    </source>
</reference>
<dbReference type="PANTHER" id="PTHR21601:SF0">
    <property type="entry name" value="PROTEIN SPA2-RELATED"/>
    <property type="match status" value="1"/>
</dbReference>
<keyword evidence="6" id="KW-1185">Reference proteome</keyword>
<feature type="region of interest" description="Disordered" evidence="3">
    <location>
        <begin position="817"/>
        <end position="907"/>
    </location>
</feature>
<feature type="region of interest" description="Disordered" evidence="3">
    <location>
        <begin position="45"/>
        <end position="68"/>
    </location>
</feature>
<organism evidence="5 6">
    <name type="scientific">Psilocybe cyanescens</name>
    <dbReference type="NCBI Taxonomy" id="93625"/>
    <lineage>
        <taxon>Eukaryota</taxon>
        <taxon>Fungi</taxon>
        <taxon>Dikarya</taxon>
        <taxon>Basidiomycota</taxon>
        <taxon>Agaricomycotina</taxon>
        <taxon>Agaricomycetes</taxon>
        <taxon>Agaricomycetidae</taxon>
        <taxon>Agaricales</taxon>
        <taxon>Agaricineae</taxon>
        <taxon>Strophariaceae</taxon>
        <taxon>Psilocybe</taxon>
    </lineage>
</organism>
<keyword evidence="1" id="KW-0677">Repeat</keyword>